<evidence type="ECO:0000256" key="17">
    <source>
        <dbReference type="SAM" id="Coils"/>
    </source>
</evidence>
<keyword evidence="17" id="KW-0175">Coiled coil</keyword>
<comment type="subunit">
    <text evidence="13">F-type ATPases have 2 components, F(1) - the catalytic core - and F(0) - the membrane proton channel. F(1) has five subunits: alpha(3), beta(3), gamma(1), delta(1), epsilon(1). F(0) has four main subunits: a(1), b(2) and c(10-14). The alpha and beta chains form an alternating ring which encloses part of the gamma chain. F(1) is attached to F(0) by a central stalk formed by the gamma and epsilon chains, while a peripheral stalk is formed by the delta and b chains.</text>
</comment>
<dbReference type="InterPro" id="IPR050059">
    <property type="entry name" value="ATP_synthase_B_chain"/>
</dbReference>
<dbReference type="PANTHER" id="PTHR33445:SF1">
    <property type="entry name" value="ATP SYNTHASE SUBUNIT B"/>
    <property type="match status" value="1"/>
</dbReference>
<dbReference type="GO" id="GO:0046961">
    <property type="term" value="F:proton-transporting ATPase activity, rotational mechanism"/>
    <property type="evidence" value="ECO:0007669"/>
    <property type="project" value="TreeGrafter"/>
</dbReference>
<keyword evidence="2 15" id="KW-0813">Transport</keyword>
<keyword evidence="4 15" id="KW-0138">CF(0)</keyword>
<evidence type="ECO:0000256" key="1">
    <source>
        <dbReference type="ARBA" id="ARBA00005513"/>
    </source>
</evidence>
<evidence type="ECO:0000256" key="9">
    <source>
        <dbReference type="ARBA" id="ARBA00023136"/>
    </source>
</evidence>
<keyword evidence="10 15" id="KW-0066">ATP synthesis</keyword>
<dbReference type="SUPFAM" id="SSF81573">
    <property type="entry name" value="F1F0 ATP synthase subunit B, membrane domain"/>
    <property type="match status" value="1"/>
</dbReference>
<dbReference type="GO" id="GO:0045259">
    <property type="term" value="C:proton-transporting ATP synthase complex"/>
    <property type="evidence" value="ECO:0007669"/>
    <property type="project" value="UniProtKB-KW"/>
</dbReference>
<evidence type="ECO:0000256" key="4">
    <source>
        <dbReference type="ARBA" id="ARBA00022547"/>
    </source>
</evidence>
<evidence type="ECO:0000256" key="14">
    <source>
        <dbReference type="ARBA" id="ARBA00037847"/>
    </source>
</evidence>
<comment type="function">
    <text evidence="11 15">F(1)F(0) ATP synthase produces ATP from ADP in the presence of a proton or sodium gradient. F-type ATPases consist of two structural domains, F(1) containing the extramembraneous catalytic core and F(0) containing the membrane proton channel, linked together by a central stalk and a peripheral stalk. During catalysis, ATP synthesis in the catalytic domain of F(1) is coupled via a rotary mechanism of the central stalk subunits to proton translocation.</text>
</comment>
<proteinExistence type="inferred from homology"/>
<dbReference type="HAMAP" id="MF_01398">
    <property type="entry name" value="ATP_synth_b_bprime"/>
    <property type="match status" value="1"/>
</dbReference>
<keyword evidence="7 15" id="KW-1133">Transmembrane helix</keyword>
<reference evidence="18" key="1">
    <citation type="submission" date="2020-10" db="EMBL/GenBank/DDBJ databases">
        <authorList>
            <person name="Gilroy R."/>
        </authorList>
    </citation>
    <scope>NUCLEOTIDE SEQUENCE</scope>
    <source>
        <strain evidence="18">17073</strain>
    </source>
</reference>
<feature type="transmembrane region" description="Helical" evidence="15">
    <location>
        <begin position="12"/>
        <end position="30"/>
    </location>
</feature>
<sequence length="165" mass="18845">MELFTPEFGLVFWMFVVVVLLCVVLGKFAWPAIIKMMESRADLIDKGVLYAQEAKEHVDNAKAEADKFILEARKQQAEILREAARMKAQIIEEAKEAATVEAKKVTDAAKLSIEQARKEAELQFRNEVSSFAIQIAEKLLREKMDNEKAQSRLVEKLLDEMETKN</sequence>
<protein>
    <recommendedName>
        <fullName evidence="15">ATP synthase subunit b</fullName>
    </recommendedName>
    <alternativeName>
        <fullName evidence="15">ATP synthase F(0) sector subunit b</fullName>
    </alternativeName>
    <alternativeName>
        <fullName evidence="15">ATPase subunit I</fullName>
    </alternativeName>
    <alternativeName>
        <fullName evidence="15">F-type ATPase subunit b</fullName>
        <shortName evidence="15">F-ATPase subunit b</shortName>
    </alternativeName>
</protein>
<dbReference type="Proteomes" id="UP000824076">
    <property type="component" value="Unassembled WGS sequence"/>
</dbReference>
<comment type="function">
    <text evidence="12">Component of the F(0) channel, it forms part of the peripheral stalk, linking F(1) to F(0). The b'-subunit is a diverged and duplicated form of b found in plants and photosynthetic bacteria.</text>
</comment>
<evidence type="ECO:0000256" key="5">
    <source>
        <dbReference type="ARBA" id="ARBA00022692"/>
    </source>
</evidence>
<name>A0A9D1IKW7_9BACT</name>
<evidence type="ECO:0000256" key="13">
    <source>
        <dbReference type="ARBA" id="ARBA00026054"/>
    </source>
</evidence>
<evidence type="ECO:0000256" key="10">
    <source>
        <dbReference type="ARBA" id="ARBA00023310"/>
    </source>
</evidence>
<dbReference type="Gene3D" id="1.20.5.620">
    <property type="entry name" value="F1F0 ATP synthase subunit B, membrane domain"/>
    <property type="match status" value="1"/>
</dbReference>
<dbReference type="InterPro" id="IPR005864">
    <property type="entry name" value="ATP_synth_F0_bsu_bac"/>
</dbReference>
<dbReference type="GO" id="GO:0046933">
    <property type="term" value="F:proton-transporting ATP synthase activity, rotational mechanism"/>
    <property type="evidence" value="ECO:0007669"/>
    <property type="project" value="UniProtKB-UniRule"/>
</dbReference>
<accession>A0A9D1IKW7</accession>
<evidence type="ECO:0000256" key="6">
    <source>
        <dbReference type="ARBA" id="ARBA00022781"/>
    </source>
</evidence>
<reference evidence="18" key="2">
    <citation type="journal article" date="2021" name="PeerJ">
        <title>Extensive microbial diversity within the chicken gut microbiome revealed by metagenomics and culture.</title>
        <authorList>
            <person name="Gilroy R."/>
            <person name="Ravi A."/>
            <person name="Getino M."/>
            <person name="Pursley I."/>
            <person name="Horton D.L."/>
            <person name="Alikhan N.F."/>
            <person name="Baker D."/>
            <person name="Gharbi K."/>
            <person name="Hall N."/>
            <person name="Watson M."/>
            <person name="Adriaenssens E.M."/>
            <person name="Foster-Nyarko E."/>
            <person name="Jarju S."/>
            <person name="Secka A."/>
            <person name="Antonio M."/>
            <person name="Oren A."/>
            <person name="Chaudhuri R.R."/>
            <person name="La Ragione R."/>
            <person name="Hildebrand F."/>
            <person name="Pallen M.J."/>
        </authorList>
    </citation>
    <scope>NUCLEOTIDE SEQUENCE</scope>
    <source>
        <strain evidence="18">17073</strain>
    </source>
</reference>
<dbReference type="EMBL" id="DVMS01000207">
    <property type="protein sequence ID" value="HIU39485.1"/>
    <property type="molecule type" value="Genomic_DNA"/>
</dbReference>
<dbReference type="GO" id="GO:0012505">
    <property type="term" value="C:endomembrane system"/>
    <property type="evidence" value="ECO:0007669"/>
    <property type="project" value="UniProtKB-SubCell"/>
</dbReference>
<comment type="subcellular location">
    <subcellularLocation>
        <location evidence="15">Cell membrane</location>
        <topology evidence="15">Single-pass membrane protein</topology>
    </subcellularLocation>
    <subcellularLocation>
        <location evidence="14">Endomembrane system</location>
        <topology evidence="14">Single-pass membrane protein</topology>
    </subcellularLocation>
</comment>
<comment type="subunit">
    <text evidence="15">F-type ATPases have 2 components, F(1) - the catalytic core - and F(0) - the membrane proton channel. F(1) has five subunits: alpha(3), beta(3), gamma(1), delta(1), epsilon(1). F(0) has three main subunits: a(1), b(2) and c(10-14). The alpha and beta chains form an alternating ring which encloses part of the gamma chain. F(1) is attached to F(0) by a central stalk formed by the gamma and epsilon chains, while a peripheral stalk is formed by the delta and b chains.</text>
</comment>
<dbReference type="NCBIfam" id="TIGR01144">
    <property type="entry name" value="ATP_synt_b"/>
    <property type="match status" value="1"/>
</dbReference>
<keyword evidence="6 15" id="KW-0375">Hydrogen ion transport</keyword>
<keyword evidence="3 15" id="KW-1003">Cell membrane</keyword>
<evidence type="ECO:0000256" key="11">
    <source>
        <dbReference type="ARBA" id="ARBA00025198"/>
    </source>
</evidence>
<evidence type="ECO:0000256" key="7">
    <source>
        <dbReference type="ARBA" id="ARBA00022989"/>
    </source>
</evidence>
<organism evidence="18 19">
    <name type="scientific">Candidatus Limisoma intestinavium</name>
    <dbReference type="NCBI Taxonomy" id="2840856"/>
    <lineage>
        <taxon>Bacteria</taxon>
        <taxon>Pseudomonadati</taxon>
        <taxon>Bacteroidota</taxon>
        <taxon>Bacteroidia</taxon>
        <taxon>Bacteroidales</taxon>
        <taxon>Candidatus Limisoma</taxon>
    </lineage>
</organism>
<evidence type="ECO:0000256" key="15">
    <source>
        <dbReference type="HAMAP-Rule" id="MF_01398"/>
    </source>
</evidence>
<dbReference type="CDD" id="cd06503">
    <property type="entry name" value="ATP-synt_Fo_b"/>
    <property type="match status" value="1"/>
</dbReference>
<dbReference type="InterPro" id="IPR028987">
    <property type="entry name" value="ATP_synth_B-like_membr_sf"/>
</dbReference>
<dbReference type="GO" id="GO:0005886">
    <property type="term" value="C:plasma membrane"/>
    <property type="evidence" value="ECO:0007669"/>
    <property type="project" value="UniProtKB-SubCell"/>
</dbReference>
<evidence type="ECO:0000256" key="12">
    <source>
        <dbReference type="ARBA" id="ARBA00025614"/>
    </source>
</evidence>
<keyword evidence="8 15" id="KW-0406">Ion transport</keyword>
<keyword evidence="9 15" id="KW-0472">Membrane</keyword>
<keyword evidence="5 15" id="KW-0812">Transmembrane</keyword>
<evidence type="ECO:0000313" key="18">
    <source>
        <dbReference type="EMBL" id="HIU39485.1"/>
    </source>
</evidence>
<dbReference type="PANTHER" id="PTHR33445">
    <property type="entry name" value="ATP SYNTHASE SUBUNIT B', CHLOROPLASTIC"/>
    <property type="match status" value="1"/>
</dbReference>
<evidence type="ECO:0000256" key="16">
    <source>
        <dbReference type="RuleBase" id="RU003848"/>
    </source>
</evidence>
<evidence type="ECO:0000256" key="8">
    <source>
        <dbReference type="ARBA" id="ARBA00023065"/>
    </source>
</evidence>
<evidence type="ECO:0000256" key="2">
    <source>
        <dbReference type="ARBA" id="ARBA00022448"/>
    </source>
</evidence>
<comment type="caution">
    <text evidence="18">The sequence shown here is derived from an EMBL/GenBank/DDBJ whole genome shotgun (WGS) entry which is preliminary data.</text>
</comment>
<evidence type="ECO:0000313" key="19">
    <source>
        <dbReference type="Proteomes" id="UP000824076"/>
    </source>
</evidence>
<evidence type="ECO:0000256" key="3">
    <source>
        <dbReference type="ARBA" id="ARBA00022475"/>
    </source>
</evidence>
<comment type="similarity">
    <text evidence="1 15 16">Belongs to the ATPase B chain family.</text>
</comment>
<feature type="coiled-coil region" evidence="17">
    <location>
        <begin position="51"/>
        <end position="89"/>
    </location>
</feature>
<gene>
    <name evidence="15 18" type="primary">atpF</name>
    <name evidence="18" type="ORF">IAD18_07460</name>
</gene>
<dbReference type="AlphaFoldDB" id="A0A9D1IKW7"/>
<dbReference type="InterPro" id="IPR002146">
    <property type="entry name" value="ATP_synth_b/b'su_bac/chlpt"/>
</dbReference>
<dbReference type="Pfam" id="PF00430">
    <property type="entry name" value="ATP-synt_B"/>
    <property type="match status" value="1"/>
</dbReference>